<dbReference type="EMBL" id="CP034208">
    <property type="protein sequence ID" value="QBZ63340.1"/>
    <property type="molecule type" value="Genomic_DNA"/>
</dbReference>
<dbReference type="AlphaFoldDB" id="A0A4P7NML6"/>
<evidence type="ECO:0000313" key="2">
    <source>
        <dbReference type="Proteomes" id="UP000294847"/>
    </source>
</evidence>
<proteinExistence type="predicted"/>
<organism evidence="1 2">
    <name type="scientific">Pyricularia oryzae</name>
    <name type="common">Rice blast fungus</name>
    <name type="synonym">Magnaporthe oryzae</name>
    <dbReference type="NCBI Taxonomy" id="318829"/>
    <lineage>
        <taxon>Eukaryota</taxon>
        <taxon>Fungi</taxon>
        <taxon>Dikarya</taxon>
        <taxon>Ascomycota</taxon>
        <taxon>Pezizomycotina</taxon>
        <taxon>Sordariomycetes</taxon>
        <taxon>Sordariomycetidae</taxon>
        <taxon>Magnaporthales</taxon>
        <taxon>Pyriculariaceae</taxon>
        <taxon>Pyricularia</taxon>
    </lineage>
</organism>
<dbReference type="Proteomes" id="UP000294847">
    <property type="component" value="Chromosome 5"/>
</dbReference>
<reference evidence="1 2" key="1">
    <citation type="journal article" date="2019" name="Mol. Biol. Evol.">
        <title>Blast fungal genomes show frequent chromosomal changes, gene gains and losses, and effector gene turnover.</title>
        <authorList>
            <person name="Gomez Luciano L.B."/>
            <person name="Jason Tsai I."/>
            <person name="Chuma I."/>
            <person name="Tosa Y."/>
            <person name="Chen Y.H."/>
            <person name="Li J.Y."/>
            <person name="Li M.Y."/>
            <person name="Jade Lu M.Y."/>
            <person name="Nakayashiki H."/>
            <person name="Li W.H."/>
        </authorList>
    </citation>
    <scope>NUCLEOTIDE SEQUENCE [LARGE SCALE GENOMIC DNA]</scope>
    <source>
        <strain evidence="1">MZ5-1-6</strain>
    </source>
</reference>
<accession>A0A4P7NML6</accession>
<name>A0A4P7NML6_PYROR</name>
<protein>
    <submittedName>
        <fullName evidence="1">Uncharacterized protein</fullName>
    </submittedName>
</protein>
<gene>
    <name evidence="1" type="ORF">PoMZ_12238</name>
</gene>
<sequence length="64" mass="6868">MDAGGYIPDKDSLRLLREAGLAAGSAGYAGMDALRDDWADERWPLREEERAAEPDETAGMDVGG</sequence>
<evidence type="ECO:0000313" key="1">
    <source>
        <dbReference type="EMBL" id="QBZ63340.1"/>
    </source>
</evidence>